<organism evidence="2 3">
    <name type="scientific">Candidatus Avoscillospira stercoripullorum</name>
    <dbReference type="NCBI Taxonomy" id="2840709"/>
    <lineage>
        <taxon>Bacteria</taxon>
        <taxon>Bacillati</taxon>
        <taxon>Bacillota</taxon>
        <taxon>Clostridia</taxon>
        <taxon>Eubacteriales</taxon>
        <taxon>Oscillospiraceae</taxon>
        <taxon>Oscillospiraceae incertae sedis</taxon>
        <taxon>Candidatus Avoscillospira</taxon>
    </lineage>
</organism>
<dbReference type="InterPro" id="IPR024294">
    <property type="entry name" value="DUF3810"/>
</dbReference>
<evidence type="ECO:0000313" key="2">
    <source>
        <dbReference type="EMBL" id="HIR08982.1"/>
    </source>
</evidence>
<accession>A0A9D1D6H3</accession>
<feature type="transmembrane region" description="Helical" evidence="1">
    <location>
        <begin position="48"/>
        <end position="70"/>
    </location>
</feature>
<reference evidence="2" key="2">
    <citation type="journal article" date="2021" name="PeerJ">
        <title>Extensive microbial diversity within the chicken gut microbiome revealed by metagenomics and culture.</title>
        <authorList>
            <person name="Gilroy R."/>
            <person name="Ravi A."/>
            <person name="Getino M."/>
            <person name="Pursley I."/>
            <person name="Horton D.L."/>
            <person name="Alikhan N.F."/>
            <person name="Baker D."/>
            <person name="Gharbi K."/>
            <person name="Hall N."/>
            <person name="Watson M."/>
            <person name="Adriaenssens E.M."/>
            <person name="Foster-Nyarko E."/>
            <person name="Jarju S."/>
            <person name="Secka A."/>
            <person name="Antonio M."/>
            <person name="Oren A."/>
            <person name="Chaudhuri R.R."/>
            <person name="La Ragione R."/>
            <person name="Hildebrand F."/>
            <person name="Pallen M.J."/>
        </authorList>
    </citation>
    <scope>NUCLEOTIDE SEQUENCE</scope>
    <source>
        <strain evidence="2">ChiHjej9B8-7071</strain>
    </source>
</reference>
<dbReference type="EMBL" id="DVGD01000033">
    <property type="protein sequence ID" value="HIR08982.1"/>
    <property type="molecule type" value="Genomic_DNA"/>
</dbReference>
<evidence type="ECO:0000313" key="3">
    <source>
        <dbReference type="Proteomes" id="UP000824258"/>
    </source>
</evidence>
<gene>
    <name evidence="2" type="ORF">IAA70_01115</name>
</gene>
<comment type="caution">
    <text evidence="2">The sequence shown here is derived from an EMBL/GenBank/DDBJ whole genome shotgun (WGS) entry which is preliminary data.</text>
</comment>
<keyword evidence="1" id="KW-0812">Transmembrane</keyword>
<keyword evidence="1" id="KW-0472">Membrane</keyword>
<dbReference type="Proteomes" id="UP000824258">
    <property type="component" value="Unassembled WGS sequence"/>
</dbReference>
<protein>
    <submittedName>
        <fullName evidence="2">DUF3810 family protein</fullName>
    </submittedName>
</protein>
<dbReference type="AlphaFoldDB" id="A0A9D1D6H3"/>
<sequence>MRTIGRLILTAVFVVLTLFLVAAAAYVPGFFDFYTGLCRNVLSFLGSLTAPFPFAVWEILLVLILLLLLYTLVRTFTHKRGFLCWLSGVALFLSVMVFLFVGLWGVNHYAPSVSEHVGLTV</sequence>
<dbReference type="Pfam" id="PF12725">
    <property type="entry name" value="DUF3810"/>
    <property type="match status" value="1"/>
</dbReference>
<feature type="non-terminal residue" evidence="2">
    <location>
        <position position="121"/>
    </location>
</feature>
<name>A0A9D1D6H3_9FIRM</name>
<evidence type="ECO:0000256" key="1">
    <source>
        <dbReference type="SAM" id="Phobius"/>
    </source>
</evidence>
<keyword evidence="1" id="KW-1133">Transmembrane helix</keyword>
<feature type="transmembrane region" description="Helical" evidence="1">
    <location>
        <begin position="82"/>
        <end position="106"/>
    </location>
</feature>
<reference evidence="2" key="1">
    <citation type="submission" date="2020-10" db="EMBL/GenBank/DDBJ databases">
        <authorList>
            <person name="Gilroy R."/>
        </authorList>
    </citation>
    <scope>NUCLEOTIDE SEQUENCE</scope>
    <source>
        <strain evidence="2">ChiHjej9B8-7071</strain>
    </source>
</reference>
<proteinExistence type="predicted"/>